<accession>A0A5B9DBB5</accession>
<evidence type="ECO:0000313" key="1">
    <source>
        <dbReference type="EMBL" id="QEE16127.2"/>
    </source>
</evidence>
<dbReference type="PANTHER" id="PTHR13061:SF29">
    <property type="entry name" value="GAMMA CARBONIC ANHYDRASE-LIKE 1, MITOCHONDRIAL-RELATED"/>
    <property type="match status" value="1"/>
</dbReference>
<dbReference type="Pfam" id="PF00132">
    <property type="entry name" value="Hexapep"/>
    <property type="match status" value="1"/>
</dbReference>
<dbReference type="OrthoDB" id="10940at2157"/>
<dbReference type="AlphaFoldDB" id="A0A5B9DBB5"/>
<dbReference type="PANTHER" id="PTHR13061">
    <property type="entry name" value="DYNACTIN SUBUNIT P25"/>
    <property type="match status" value="1"/>
</dbReference>
<dbReference type="Proteomes" id="UP000321408">
    <property type="component" value="Chromosome"/>
</dbReference>
<dbReference type="SUPFAM" id="SSF51161">
    <property type="entry name" value="Trimeric LpxA-like enzymes"/>
    <property type="match status" value="1"/>
</dbReference>
<organism evidence="1 2">
    <name type="scientific">Promethearchaeum syntrophicum</name>
    <dbReference type="NCBI Taxonomy" id="2594042"/>
    <lineage>
        <taxon>Archaea</taxon>
        <taxon>Promethearchaeati</taxon>
        <taxon>Promethearchaeota</taxon>
        <taxon>Promethearchaeia</taxon>
        <taxon>Promethearchaeales</taxon>
        <taxon>Promethearchaeaceae</taxon>
        <taxon>Promethearchaeum</taxon>
    </lineage>
</organism>
<reference evidence="1 2" key="2">
    <citation type="journal article" date="2024" name="Int. J. Syst. Evol. Microbiol.">
        <title>Promethearchaeum syntrophicum gen. nov., sp. nov., an anaerobic, obligately syntrophic archaeon, the first isolate of the lineage 'Asgard' archaea, and proposal of the new archaeal phylum Promethearchaeota phyl. nov. and kingdom Promethearchaeati regn. nov.</title>
        <authorList>
            <person name="Imachi H."/>
            <person name="Nobu M.K."/>
            <person name="Kato S."/>
            <person name="Takaki Y."/>
            <person name="Miyazaki M."/>
            <person name="Miyata M."/>
            <person name="Ogawara M."/>
            <person name="Saito Y."/>
            <person name="Sakai S."/>
            <person name="Tahara Y.O."/>
            <person name="Takano Y."/>
            <person name="Tasumi E."/>
            <person name="Uematsu K."/>
            <person name="Yoshimura T."/>
            <person name="Itoh T."/>
            <person name="Ohkuma M."/>
            <person name="Takai K."/>
        </authorList>
    </citation>
    <scope>NUCLEOTIDE SEQUENCE [LARGE SCALE GENOMIC DNA]</scope>
    <source>
        <strain evidence="1 2">MK-D1</strain>
    </source>
</reference>
<name>A0A5B9DBB5_9ARCH</name>
<gene>
    <name evidence="1" type="ORF">DSAG12_01956</name>
</gene>
<dbReference type="CDD" id="cd04645">
    <property type="entry name" value="LbH_gamma_CA_like"/>
    <property type="match status" value="1"/>
</dbReference>
<dbReference type="InterPro" id="IPR050484">
    <property type="entry name" value="Transf_Hexapept/Carb_Anhydrase"/>
</dbReference>
<dbReference type="InterPro" id="IPR047324">
    <property type="entry name" value="LbH_gamma_CA-like"/>
</dbReference>
<keyword evidence="2" id="KW-1185">Reference proteome</keyword>
<dbReference type="Gene3D" id="2.160.10.10">
    <property type="entry name" value="Hexapeptide repeat proteins"/>
    <property type="match status" value="1"/>
</dbReference>
<dbReference type="InterPro" id="IPR001451">
    <property type="entry name" value="Hexapep"/>
</dbReference>
<reference evidence="1 2" key="1">
    <citation type="journal article" date="2020" name="Nature">
        <title>Isolation of an archaeon at the prokaryote-eukaryote interface.</title>
        <authorList>
            <person name="Imachi H."/>
            <person name="Nobu M.K."/>
            <person name="Nakahara N."/>
            <person name="Morono Y."/>
            <person name="Ogawara M."/>
            <person name="Takaki Y."/>
            <person name="Takano Y."/>
            <person name="Uematsu K."/>
            <person name="Ikuta T."/>
            <person name="Ito M."/>
            <person name="Matsui Y."/>
            <person name="Miyazaki M."/>
            <person name="Murata K."/>
            <person name="Saito Y."/>
            <person name="Sakai S."/>
            <person name="Song C."/>
            <person name="Tasumi E."/>
            <person name="Yamanaka Y."/>
            <person name="Yamaguchi T."/>
            <person name="Kamagata Y."/>
            <person name="Tamaki H."/>
            <person name="Takai K."/>
        </authorList>
    </citation>
    <scope>NUCLEOTIDE SEQUENCE [LARGE SCALE GENOMIC DNA]</scope>
    <source>
        <strain evidence="1 2">MK-D1</strain>
    </source>
</reference>
<proteinExistence type="predicted"/>
<evidence type="ECO:0000313" key="2">
    <source>
        <dbReference type="Proteomes" id="UP000321408"/>
    </source>
</evidence>
<protein>
    <submittedName>
        <fullName evidence="1">Gamma carbonic anhydrase family protein</fullName>
    </submittedName>
</protein>
<dbReference type="InterPro" id="IPR011004">
    <property type="entry name" value="Trimer_LpxA-like_sf"/>
</dbReference>
<sequence>MNVYALRDSKPKINPNVGFIADDVIIFGDVEIGEGCTIFSGVVLEGLGTKIKIGKFTNIQSGTVIHGLHDSGTNIGEYNTIGHNCVIHGCTLKDFVTIGIGSIIMGKTTIGRGSLVGAGSLVTERKNFPERSLILGHPAKLIKKLDEKAVEEARKTAELYYEHGIEFKKDFKKIIL</sequence>
<dbReference type="GO" id="GO:0016740">
    <property type="term" value="F:transferase activity"/>
    <property type="evidence" value="ECO:0007669"/>
    <property type="project" value="UniProtKB-KW"/>
</dbReference>
<dbReference type="EMBL" id="CP042905">
    <property type="protein sequence ID" value="QEE16127.2"/>
    <property type="molecule type" value="Genomic_DNA"/>
</dbReference>
<dbReference type="KEGG" id="psyt:DSAG12_01956"/>